<dbReference type="RefSeq" id="WP_179793590.1">
    <property type="nucleotide sequence ID" value="NZ_BAABHP010000007.1"/>
</dbReference>
<dbReference type="EMBL" id="JACCBN010000001">
    <property type="protein sequence ID" value="NYD35816.1"/>
    <property type="molecule type" value="Genomic_DNA"/>
</dbReference>
<keyword evidence="3" id="KW-1185">Reference proteome</keyword>
<sequence>MLLVVVLVTAWAAGSQRSGPDAGVSGPAGSTDAVRLGPDAGEDVAAYLARAAVVPDPGVPSPRLALVQFEAGLDPAAAASAVGTAQPLRAVVRVPFPRVQTALRDVDLQPAPPEAAFRAALTTAAGQAAQDATVAPAGTRRAAVASAEAAALGRPDCGCLVAVVVRVAPSEVPALRSRPGVRAVQVAPPGTARTRLAVSPLLPDQGLGRADGPVVGPVPDDGPVPPTG</sequence>
<feature type="region of interest" description="Disordered" evidence="1">
    <location>
        <begin position="198"/>
        <end position="228"/>
    </location>
</feature>
<proteinExistence type="predicted"/>
<accession>A0A7Y9DUT2</accession>
<dbReference type="AlphaFoldDB" id="A0A7Y9DUT2"/>
<organism evidence="2 3">
    <name type="scientific">Actinomycetospora corticicola</name>
    <dbReference type="NCBI Taxonomy" id="663602"/>
    <lineage>
        <taxon>Bacteria</taxon>
        <taxon>Bacillati</taxon>
        <taxon>Actinomycetota</taxon>
        <taxon>Actinomycetes</taxon>
        <taxon>Pseudonocardiales</taxon>
        <taxon>Pseudonocardiaceae</taxon>
        <taxon>Actinomycetospora</taxon>
    </lineage>
</organism>
<protein>
    <submittedName>
        <fullName evidence="2">Uncharacterized protein</fullName>
    </submittedName>
</protein>
<name>A0A7Y9DUT2_9PSEU</name>
<gene>
    <name evidence="2" type="ORF">BJ983_001918</name>
</gene>
<evidence type="ECO:0000256" key="1">
    <source>
        <dbReference type="SAM" id="MobiDB-lite"/>
    </source>
</evidence>
<reference evidence="2 3" key="1">
    <citation type="submission" date="2020-07" db="EMBL/GenBank/DDBJ databases">
        <title>Sequencing the genomes of 1000 actinobacteria strains.</title>
        <authorList>
            <person name="Klenk H.-P."/>
        </authorList>
    </citation>
    <scope>NUCLEOTIDE SEQUENCE [LARGE SCALE GENOMIC DNA]</scope>
    <source>
        <strain evidence="2 3">DSM 45772</strain>
    </source>
</reference>
<comment type="caution">
    <text evidence="2">The sequence shown here is derived from an EMBL/GenBank/DDBJ whole genome shotgun (WGS) entry which is preliminary data.</text>
</comment>
<dbReference type="Proteomes" id="UP000535890">
    <property type="component" value="Unassembled WGS sequence"/>
</dbReference>
<evidence type="ECO:0000313" key="3">
    <source>
        <dbReference type="Proteomes" id="UP000535890"/>
    </source>
</evidence>
<evidence type="ECO:0000313" key="2">
    <source>
        <dbReference type="EMBL" id="NYD35816.1"/>
    </source>
</evidence>